<dbReference type="AlphaFoldDB" id="A0A1N7L9S8"/>
<evidence type="ECO:0000313" key="2">
    <source>
        <dbReference type="Proteomes" id="UP000185678"/>
    </source>
</evidence>
<gene>
    <name evidence="1" type="ORF">SAMN05421779_103194</name>
</gene>
<accession>A0A1N7L9S8</accession>
<keyword evidence="2" id="KW-1185">Reference proteome</keyword>
<reference evidence="1 2" key="1">
    <citation type="submission" date="2017-01" db="EMBL/GenBank/DDBJ databases">
        <authorList>
            <person name="Mah S.A."/>
            <person name="Swanson W.J."/>
            <person name="Moy G.W."/>
            <person name="Vacquier V.D."/>
        </authorList>
    </citation>
    <scope>NUCLEOTIDE SEQUENCE [LARGE SCALE GENOMIC DNA]</scope>
    <source>
        <strain evidence="1 2">DSM 11589</strain>
    </source>
</reference>
<dbReference type="STRING" id="80876.SAMN05421779_103194"/>
<protein>
    <submittedName>
        <fullName evidence="1">Uncharacterized protein</fullName>
    </submittedName>
</protein>
<proteinExistence type="predicted"/>
<dbReference type="Proteomes" id="UP000185678">
    <property type="component" value="Unassembled WGS sequence"/>
</dbReference>
<evidence type="ECO:0000313" key="1">
    <source>
        <dbReference type="EMBL" id="SIS70578.1"/>
    </source>
</evidence>
<name>A0A1N7L9S8_9PROT</name>
<organism evidence="1 2">
    <name type="scientific">Insolitispirillum peregrinum</name>
    <dbReference type="NCBI Taxonomy" id="80876"/>
    <lineage>
        <taxon>Bacteria</taxon>
        <taxon>Pseudomonadati</taxon>
        <taxon>Pseudomonadota</taxon>
        <taxon>Alphaproteobacteria</taxon>
        <taxon>Rhodospirillales</taxon>
        <taxon>Novispirillaceae</taxon>
        <taxon>Insolitispirillum</taxon>
    </lineage>
</organism>
<dbReference type="EMBL" id="FTOA01000003">
    <property type="protein sequence ID" value="SIS70578.1"/>
    <property type="molecule type" value="Genomic_DNA"/>
</dbReference>
<sequence length="150" mass="17947">MVVALKTIYRQQDVPSPEEFQKTYIKQFGPEPIDAIYHFSLEEDMMVTYFYNLITIFMHGDKSTIITGYCDSYNKYYSSCINDDDLKSIGVEMPFYRFSWILRIIFFRKLHFCFPFLCFDLVLMSTYLRGDIERSIIKTLPFILPEDRWG</sequence>